<sequence>MSIEQIKLASVLYAPIVSEKSSNAADQNNQFVFKVKKSATKLQIKNAVEFMFGVEVAAVRVLNVKGKIKRFGRTLGKRSDWKKAYVKLQPGHNIELATA</sequence>
<evidence type="ECO:0000256" key="3">
    <source>
        <dbReference type="ARBA" id="ARBA00022884"/>
    </source>
</evidence>
<dbReference type="FunFam" id="3.30.70.330:FF:000001">
    <property type="entry name" value="50S ribosomal protein L23"/>
    <property type="match status" value="1"/>
</dbReference>
<proteinExistence type="inferred from homology"/>
<dbReference type="GO" id="GO:0005840">
    <property type="term" value="C:ribosome"/>
    <property type="evidence" value="ECO:0007669"/>
    <property type="project" value="UniProtKB-KW"/>
</dbReference>
<evidence type="ECO:0000256" key="2">
    <source>
        <dbReference type="ARBA" id="ARBA00022730"/>
    </source>
</evidence>
<dbReference type="Pfam" id="PF00276">
    <property type="entry name" value="Ribosomal_L23"/>
    <property type="match status" value="1"/>
</dbReference>
<dbReference type="EMBL" id="LUUG01000057">
    <property type="protein sequence ID" value="OAI06650.1"/>
    <property type="molecule type" value="Genomic_DNA"/>
</dbReference>
<dbReference type="AlphaFoldDB" id="A0A177MP15"/>
<evidence type="ECO:0000256" key="1">
    <source>
        <dbReference type="ARBA" id="ARBA00006700"/>
    </source>
</evidence>
<name>A0A177MP15_METMH</name>
<dbReference type="HAMAP" id="MF_01369_B">
    <property type="entry name" value="Ribosomal_uL23_B"/>
    <property type="match status" value="1"/>
</dbReference>
<accession>A0A177MP15</accession>
<keyword evidence="5 6" id="KW-0687">Ribonucleoprotein</keyword>
<protein>
    <recommendedName>
        <fullName evidence="6">Large ribosomal subunit protein uL23</fullName>
    </recommendedName>
</protein>
<dbReference type="GO" id="GO:0003735">
    <property type="term" value="F:structural constituent of ribosome"/>
    <property type="evidence" value="ECO:0007669"/>
    <property type="project" value="InterPro"/>
</dbReference>
<dbReference type="OrthoDB" id="9793353at2"/>
<dbReference type="GO" id="GO:0006412">
    <property type="term" value="P:translation"/>
    <property type="evidence" value="ECO:0007669"/>
    <property type="project" value="UniProtKB-UniRule"/>
</dbReference>
<dbReference type="NCBIfam" id="NF004359">
    <property type="entry name" value="PRK05738.1-3"/>
    <property type="match status" value="1"/>
</dbReference>
<keyword evidence="2 6" id="KW-0699">rRNA-binding</keyword>
<organism evidence="7 8">
    <name type="scientific">Methylomonas methanica</name>
    <dbReference type="NCBI Taxonomy" id="421"/>
    <lineage>
        <taxon>Bacteria</taxon>
        <taxon>Pseudomonadati</taxon>
        <taxon>Pseudomonadota</taxon>
        <taxon>Gammaproteobacteria</taxon>
        <taxon>Methylococcales</taxon>
        <taxon>Methylococcaceae</taxon>
        <taxon>Methylomonas</taxon>
    </lineage>
</organism>
<evidence type="ECO:0000256" key="6">
    <source>
        <dbReference type="HAMAP-Rule" id="MF_01369"/>
    </source>
</evidence>
<dbReference type="GO" id="GO:0019843">
    <property type="term" value="F:rRNA binding"/>
    <property type="evidence" value="ECO:0007669"/>
    <property type="project" value="UniProtKB-UniRule"/>
</dbReference>
<evidence type="ECO:0000313" key="7">
    <source>
        <dbReference type="EMBL" id="OAI06650.1"/>
    </source>
</evidence>
<evidence type="ECO:0000256" key="4">
    <source>
        <dbReference type="ARBA" id="ARBA00022980"/>
    </source>
</evidence>
<dbReference type="Gene3D" id="3.30.70.330">
    <property type="match status" value="1"/>
</dbReference>
<keyword evidence="4 6" id="KW-0689">Ribosomal protein</keyword>
<dbReference type="NCBIfam" id="NF004363">
    <property type="entry name" value="PRK05738.2-4"/>
    <property type="match status" value="1"/>
</dbReference>
<dbReference type="InterPro" id="IPR013025">
    <property type="entry name" value="Ribosomal_uL23-like"/>
</dbReference>
<keyword evidence="3 6" id="KW-0694">RNA-binding</keyword>
<dbReference type="GO" id="GO:1990904">
    <property type="term" value="C:ribonucleoprotein complex"/>
    <property type="evidence" value="ECO:0007669"/>
    <property type="project" value="UniProtKB-KW"/>
</dbReference>
<gene>
    <name evidence="6" type="primary">rplW</name>
    <name evidence="7" type="ORF">A1332_11560</name>
</gene>
<dbReference type="PANTHER" id="PTHR11620">
    <property type="entry name" value="60S RIBOSOMAL PROTEIN L23A"/>
    <property type="match status" value="1"/>
</dbReference>
<evidence type="ECO:0000313" key="8">
    <source>
        <dbReference type="Proteomes" id="UP000078090"/>
    </source>
</evidence>
<comment type="subunit">
    <text evidence="6">Part of the 50S ribosomal subunit. Contacts protein L29, and trigger factor when it is bound to the ribosome.</text>
</comment>
<dbReference type="SUPFAM" id="SSF54189">
    <property type="entry name" value="Ribosomal proteins S24e, L23 and L15e"/>
    <property type="match status" value="1"/>
</dbReference>
<dbReference type="InterPro" id="IPR012677">
    <property type="entry name" value="Nucleotide-bd_a/b_plait_sf"/>
</dbReference>
<comment type="function">
    <text evidence="6">One of the early assembly proteins it binds 23S rRNA. One of the proteins that surrounds the polypeptide exit tunnel on the outside of the ribosome. Forms the main docking site for trigger factor binding to the ribosome.</text>
</comment>
<dbReference type="InterPro" id="IPR012678">
    <property type="entry name" value="Ribosomal_uL23/eL15/eS24_sf"/>
</dbReference>
<comment type="caution">
    <text evidence="7">The sequence shown here is derived from an EMBL/GenBank/DDBJ whole genome shotgun (WGS) entry which is preliminary data.</text>
</comment>
<evidence type="ECO:0000256" key="5">
    <source>
        <dbReference type="ARBA" id="ARBA00023274"/>
    </source>
</evidence>
<comment type="similarity">
    <text evidence="1 6">Belongs to the universal ribosomal protein uL23 family.</text>
</comment>
<dbReference type="Proteomes" id="UP000078090">
    <property type="component" value="Unassembled WGS sequence"/>
</dbReference>
<reference evidence="7 8" key="1">
    <citation type="submission" date="2016-03" db="EMBL/GenBank/DDBJ databases">
        <authorList>
            <person name="Ploux O."/>
        </authorList>
    </citation>
    <scope>NUCLEOTIDE SEQUENCE [LARGE SCALE GENOMIC DNA]</scope>
    <source>
        <strain evidence="7 8">R-45363</strain>
    </source>
</reference>